<proteinExistence type="predicted"/>
<feature type="region of interest" description="Disordered" evidence="1">
    <location>
        <begin position="73"/>
        <end position="105"/>
    </location>
</feature>
<evidence type="ECO:0000256" key="1">
    <source>
        <dbReference type="SAM" id="MobiDB-lite"/>
    </source>
</evidence>
<reference evidence="2" key="1">
    <citation type="journal article" date="2015" name="Nature">
        <title>Complex archaea that bridge the gap between prokaryotes and eukaryotes.</title>
        <authorList>
            <person name="Spang A."/>
            <person name="Saw J.H."/>
            <person name="Jorgensen S.L."/>
            <person name="Zaremba-Niedzwiedzka K."/>
            <person name="Martijn J."/>
            <person name="Lind A.E."/>
            <person name="van Eijk R."/>
            <person name="Schleper C."/>
            <person name="Guy L."/>
            <person name="Ettema T.J."/>
        </authorList>
    </citation>
    <scope>NUCLEOTIDE SEQUENCE</scope>
</reference>
<dbReference type="AlphaFoldDB" id="A0A0F8YBZ0"/>
<evidence type="ECO:0000313" key="2">
    <source>
        <dbReference type="EMBL" id="KKK51654.1"/>
    </source>
</evidence>
<feature type="region of interest" description="Disordered" evidence="1">
    <location>
        <begin position="1"/>
        <end position="36"/>
    </location>
</feature>
<organism evidence="2">
    <name type="scientific">marine sediment metagenome</name>
    <dbReference type="NCBI Taxonomy" id="412755"/>
    <lineage>
        <taxon>unclassified sequences</taxon>
        <taxon>metagenomes</taxon>
        <taxon>ecological metagenomes</taxon>
    </lineage>
</organism>
<gene>
    <name evidence="2" type="ORF">LCGC14_3112780</name>
</gene>
<protein>
    <submittedName>
        <fullName evidence="2">Uncharacterized protein</fullName>
    </submittedName>
</protein>
<accession>A0A0F8YBZ0</accession>
<comment type="caution">
    <text evidence="2">The sequence shown here is derived from an EMBL/GenBank/DDBJ whole genome shotgun (WGS) entry which is preliminary data.</text>
</comment>
<name>A0A0F8YBZ0_9ZZZZ</name>
<feature type="compositionally biased region" description="Basic and acidic residues" evidence="1">
    <location>
        <begin position="79"/>
        <end position="93"/>
    </location>
</feature>
<sequence length="105" mass="11622">MADETVQEKKEREEKERVKNAEKAAAEEARGAKERAESLLDKATEVAERIEAANKVTQENLTKQEALKVEQTLGGKADAGAETKEDTPEEYAKKVMANEIKTDDS</sequence>
<dbReference type="EMBL" id="LAZR01067402">
    <property type="protein sequence ID" value="KKK51654.1"/>
    <property type="molecule type" value="Genomic_DNA"/>
</dbReference>